<proteinExistence type="predicted"/>
<dbReference type="SUPFAM" id="SSF53335">
    <property type="entry name" value="S-adenosyl-L-methionine-dependent methyltransferases"/>
    <property type="match status" value="1"/>
</dbReference>
<dbReference type="GO" id="GO:0009307">
    <property type="term" value="P:DNA restriction-modification system"/>
    <property type="evidence" value="ECO:0007669"/>
    <property type="project" value="UniProtKB-KW"/>
</dbReference>
<dbReference type="Gene3D" id="3.90.120.10">
    <property type="entry name" value="DNA Methylase, subunit A, domain 2"/>
    <property type="match status" value="1"/>
</dbReference>
<sequence length="63" mass="7471">MVHLPIIGKYKRRITPKEASRLQSFSENFICNENYYQAYKQFGNAVNVKVIEYIAKQFIKINN</sequence>
<keyword evidence="1" id="KW-0489">Methyltransferase</keyword>
<dbReference type="InterPro" id="IPR001525">
    <property type="entry name" value="C5_MeTfrase"/>
</dbReference>
<dbReference type="EMBL" id="AP022325">
    <property type="protein sequence ID" value="BBU47837.1"/>
    <property type="molecule type" value="Genomic_DNA"/>
</dbReference>
<evidence type="ECO:0000256" key="2">
    <source>
        <dbReference type="ARBA" id="ARBA00022679"/>
    </source>
</evidence>
<dbReference type="KEGG" id="mfel:JPM2_5300"/>
<dbReference type="Pfam" id="PF00145">
    <property type="entry name" value="DNA_methylase"/>
    <property type="match status" value="1"/>
</dbReference>
<dbReference type="AlphaFoldDB" id="A0A809S146"/>
<dbReference type="RefSeq" id="WP_161553258.1">
    <property type="nucleotide sequence ID" value="NZ_AP022325.1"/>
</dbReference>
<keyword evidence="3" id="KW-0680">Restriction system</keyword>
<dbReference type="InterPro" id="IPR029063">
    <property type="entry name" value="SAM-dependent_MTases_sf"/>
</dbReference>
<accession>A0A809S146</accession>
<evidence type="ECO:0000256" key="3">
    <source>
        <dbReference type="ARBA" id="ARBA00022747"/>
    </source>
</evidence>
<name>A0A809S146_9BACT</name>
<reference evidence="4 5" key="1">
    <citation type="submission" date="2020-01" db="EMBL/GenBank/DDBJ databases">
        <title>Complete genome sequence of Mycoplasma felis strain Myco-2.</title>
        <authorList>
            <person name="Kinoshita Y."/>
            <person name="Niwa H."/>
            <person name="Uchida-Fujii E."/>
            <person name="Nukada T."/>
        </authorList>
    </citation>
    <scope>NUCLEOTIDE SEQUENCE [LARGE SCALE GENOMIC DNA]</scope>
    <source>
        <strain evidence="4 5">Myco-2</strain>
    </source>
</reference>
<evidence type="ECO:0008006" key="6">
    <source>
        <dbReference type="Google" id="ProtNLM"/>
    </source>
</evidence>
<protein>
    <recommendedName>
        <fullName evidence="6">DNA (cytosine-5-)-methyltransferase</fullName>
    </recommendedName>
</protein>
<dbReference type="GO" id="GO:0008168">
    <property type="term" value="F:methyltransferase activity"/>
    <property type="evidence" value="ECO:0007669"/>
    <property type="project" value="UniProtKB-KW"/>
</dbReference>
<organism evidence="4 5">
    <name type="scientific">Mycoplasmopsis felis</name>
    <dbReference type="NCBI Taxonomy" id="33923"/>
    <lineage>
        <taxon>Bacteria</taxon>
        <taxon>Bacillati</taxon>
        <taxon>Mycoplasmatota</taxon>
        <taxon>Mycoplasmoidales</taxon>
        <taxon>Metamycoplasmataceae</taxon>
        <taxon>Mycoplasmopsis</taxon>
    </lineage>
</organism>
<dbReference type="REBASE" id="368476">
    <property type="entry name" value="M.MfeM2ORF5300P"/>
</dbReference>
<evidence type="ECO:0000256" key="1">
    <source>
        <dbReference type="ARBA" id="ARBA00022603"/>
    </source>
</evidence>
<keyword evidence="2" id="KW-0808">Transferase</keyword>
<keyword evidence="5" id="KW-1185">Reference proteome</keyword>
<evidence type="ECO:0000313" key="5">
    <source>
        <dbReference type="Proteomes" id="UP000464317"/>
    </source>
</evidence>
<dbReference type="Proteomes" id="UP000464317">
    <property type="component" value="Chromosome"/>
</dbReference>
<gene>
    <name evidence="4" type="ORF">JPM2_5300</name>
</gene>
<dbReference type="GO" id="GO:0032259">
    <property type="term" value="P:methylation"/>
    <property type="evidence" value="ECO:0007669"/>
    <property type="project" value="UniProtKB-KW"/>
</dbReference>
<evidence type="ECO:0000313" key="4">
    <source>
        <dbReference type="EMBL" id="BBU47837.1"/>
    </source>
</evidence>